<keyword evidence="6" id="KW-0670">Pyruvate</keyword>
<dbReference type="EC" id="2.7.4.28" evidence="5"/>
<evidence type="ECO:0000313" key="7">
    <source>
        <dbReference type="Proteomes" id="UP001567350"/>
    </source>
</evidence>
<gene>
    <name evidence="6" type="ORF">ACBP88_13040</name>
</gene>
<keyword evidence="4 5" id="KW-0418">Kinase</keyword>
<comment type="caution">
    <text evidence="6">The sequence shown here is derived from an EMBL/GenBank/DDBJ whole genome shotgun (WGS) entry which is preliminary data.</text>
</comment>
<dbReference type="EMBL" id="JBGJLR010000015">
    <property type="protein sequence ID" value="MEZ2740361.1"/>
    <property type="molecule type" value="Genomic_DNA"/>
</dbReference>
<dbReference type="HAMAP" id="MF_01062">
    <property type="entry name" value="PSRP"/>
    <property type="match status" value="1"/>
</dbReference>
<evidence type="ECO:0000256" key="2">
    <source>
        <dbReference type="ARBA" id="ARBA00022679"/>
    </source>
</evidence>
<evidence type="ECO:0000256" key="5">
    <source>
        <dbReference type="HAMAP-Rule" id="MF_01062"/>
    </source>
</evidence>
<keyword evidence="7" id="KW-1185">Reference proteome</keyword>
<comment type="similarity">
    <text evidence="5">Belongs to the pyruvate, phosphate/water dikinase regulatory protein family. PSRP subfamily.</text>
</comment>
<keyword evidence="2 5" id="KW-0808">Transferase</keyword>
<dbReference type="PANTHER" id="PTHR31756:SF3">
    <property type="entry name" value="PYRUVATE, PHOSPHATE DIKINASE REGULATORY PROTEIN 1, CHLOROPLASTIC"/>
    <property type="match status" value="1"/>
</dbReference>
<evidence type="ECO:0000256" key="1">
    <source>
        <dbReference type="ARBA" id="ARBA00022527"/>
    </source>
</evidence>
<sequence length="277" mass="30911">MHSRTVYVISDGTGITAETFGTALMAQFDIKPRIVRIPFVDTVDKAHQAVRQINHTGEVEGKKPIVFSTLVNQDVVAVIHDHCQGLLMDMFGTFVQPLEDELGMKSQHRVGRFSDISQSKEYLDRMEAINYTLAHDDGQTNHDLSGADVVLVGVSRSGKTPTSLYLAMQFGLKVANYPLIPEDFERKKLPPALEPIKKKLFGLTIDPIRLSTIRNERRPGSRYASLENCRSEVHEAEAMMRRAGVNWLSTTTKSIEEISTTILQEVLPQRLGVGLHG</sequence>
<comment type="catalytic activity">
    <reaction evidence="5">
        <text>[pyruvate, water dikinase] + ADP = [pyruvate, water dikinase]-phosphate + AMP + H(+)</text>
        <dbReference type="Rhea" id="RHEA:46020"/>
        <dbReference type="Rhea" id="RHEA-COMP:11425"/>
        <dbReference type="Rhea" id="RHEA-COMP:11426"/>
        <dbReference type="ChEBI" id="CHEBI:15378"/>
        <dbReference type="ChEBI" id="CHEBI:43176"/>
        <dbReference type="ChEBI" id="CHEBI:68546"/>
        <dbReference type="ChEBI" id="CHEBI:456215"/>
        <dbReference type="ChEBI" id="CHEBI:456216"/>
        <dbReference type="EC" id="2.7.11.33"/>
    </reaction>
</comment>
<reference evidence="6 7" key="1">
    <citation type="submission" date="2024-08" db="EMBL/GenBank/DDBJ databases">
        <authorList>
            <person name="Feng Z."/>
            <person name="Ronholm J."/>
        </authorList>
    </citation>
    <scope>NUCLEOTIDE SEQUENCE [LARGE SCALE GENOMIC DNA]</scope>
    <source>
        <strain evidence="6 7">4-AB0-8</strain>
    </source>
</reference>
<comment type="catalytic activity">
    <reaction evidence="5">
        <text>[pyruvate, water dikinase]-phosphate + phosphate + H(+) = [pyruvate, water dikinase] + diphosphate</text>
        <dbReference type="Rhea" id="RHEA:48580"/>
        <dbReference type="Rhea" id="RHEA-COMP:11425"/>
        <dbReference type="Rhea" id="RHEA-COMP:11426"/>
        <dbReference type="ChEBI" id="CHEBI:15378"/>
        <dbReference type="ChEBI" id="CHEBI:33019"/>
        <dbReference type="ChEBI" id="CHEBI:43176"/>
        <dbReference type="ChEBI" id="CHEBI:43474"/>
        <dbReference type="ChEBI" id="CHEBI:68546"/>
        <dbReference type="EC" id="2.7.4.28"/>
    </reaction>
</comment>
<evidence type="ECO:0000256" key="4">
    <source>
        <dbReference type="ARBA" id="ARBA00022777"/>
    </source>
</evidence>
<name>A0ABV4IET2_9BURK</name>
<accession>A0ABV4IET2</accession>
<dbReference type="Pfam" id="PF03618">
    <property type="entry name" value="Kinase-PPPase"/>
    <property type="match status" value="1"/>
</dbReference>
<evidence type="ECO:0000256" key="3">
    <source>
        <dbReference type="ARBA" id="ARBA00022741"/>
    </source>
</evidence>
<dbReference type="NCBIfam" id="NF003742">
    <property type="entry name" value="PRK05339.1"/>
    <property type="match status" value="1"/>
</dbReference>
<evidence type="ECO:0000313" key="6">
    <source>
        <dbReference type="EMBL" id="MEZ2740361.1"/>
    </source>
</evidence>
<dbReference type="InterPro" id="IPR026530">
    <property type="entry name" value="PSRP"/>
</dbReference>
<comment type="function">
    <text evidence="5">Bifunctional serine/threonine kinase and phosphorylase involved in the regulation of the phosphoenolpyruvate synthase (PEPS) by catalyzing its phosphorylation/dephosphorylation.</text>
</comment>
<dbReference type="GO" id="GO:0016740">
    <property type="term" value="F:transferase activity"/>
    <property type="evidence" value="ECO:0007669"/>
    <property type="project" value="UniProtKB-KW"/>
</dbReference>
<dbReference type="PANTHER" id="PTHR31756">
    <property type="entry name" value="PYRUVATE, PHOSPHATE DIKINASE REGULATORY PROTEIN 1, CHLOROPLASTIC"/>
    <property type="match status" value="1"/>
</dbReference>
<dbReference type="EC" id="2.7.11.33" evidence="5"/>
<keyword evidence="3 5" id="KW-0547">Nucleotide-binding</keyword>
<keyword evidence="1 5" id="KW-0723">Serine/threonine-protein kinase</keyword>
<organism evidence="6 7">
    <name type="scientific">Comamonas jiangduensis</name>
    <dbReference type="NCBI Taxonomy" id="1194168"/>
    <lineage>
        <taxon>Bacteria</taxon>
        <taxon>Pseudomonadati</taxon>
        <taxon>Pseudomonadota</taxon>
        <taxon>Betaproteobacteria</taxon>
        <taxon>Burkholderiales</taxon>
        <taxon>Comamonadaceae</taxon>
        <taxon>Comamonas</taxon>
    </lineage>
</organism>
<dbReference type="RefSeq" id="WP_370893167.1">
    <property type="nucleotide sequence ID" value="NZ_JBGJLR010000015.1"/>
</dbReference>
<protein>
    <recommendedName>
        <fullName evidence="5">Putative phosphoenolpyruvate synthase regulatory protein</fullName>
        <shortName evidence="5">PEP synthase regulatory protein</shortName>
        <shortName evidence="5">PSRP</shortName>
        <ecNumber evidence="5">2.7.11.33</ecNumber>
        <ecNumber evidence="5">2.7.4.28</ecNumber>
    </recommendedName>
    <alternativeName>
        <fullName evidence="5">Pyruvate, water dikinase regulatory protein</fullName>
    </alternativeName>
</protein>
<dbReference type="InterPro" id="IPR005177">
    <property type="entry name" value="Kinase-pyrophosphorylase"/>
</dbReference>
<feature type="binding site" evidence="5">
    <location>
        <begin position="153"/>
        <end position="160"/>
    </location>
    <ligand>
        <name>ADP</name>
        <dbReference type="ChEBI" id="CHEBI:456216"/>
    </ligand>
</feature>
<dbReference type="Proteomes" id="UP001567350">
    <property type="component" value="Unassembled WGS sequence"/>
</dbReference>
<proteinExistence type="inferred from homology"/>